<proteinExistence type="predicted"/>
<dbReference type="AlphaFoldDB" id="A2Q651"/>
<evidence type="ECO:0000256" key="1">
    <source>
        <dbReference type="SAM" id="MobiDB-lite"/>
    </source>
</evidence>
<organism evidence="2">
    <name type="scientific">Medicago truncatula</name>
    <name type="common">Barrel medic</name>
    <name type="synonym">Medicago tribuloides</name>
    <dbReference type="NCBI Taxonomy" id="3880"/>
    <lineage>
        <taxon>Eukaryota</taxon>
        <taxon>Viridiplantae</taxon>
        <taxon>Streptophyta</taxon>
        <taxon>Embryophyta</taxon>
        <taxon>Tracheophyta</taxon>
        <taxon>Spermatophyta</taxon>
        <taxon>Magnoliopsida</taxon>
        <taxon>eudicotyledons</taxon>
        <taxon>Gunneridae</taxon>
        <taxon>Pentapetalae</taxon>
        <taxon>rosids</taxon>
        <taxon>fabids</taxon>
        <taxon>Fabales</taxon>
        <taxon>Fabaceae</taxon>
        <taxon>Papilionoideae</taxon>
        <taxon>50 kb inversion clade</taxon>
        <taxon>NPAAA clade</taxon>
        <taxon>Hologalegina</taxon>
        <taxon>IRL clade</taxon>
        <taxon>Trifolieae</taxon>
        <taxon>Medicago</taxon>
    </lineage>
</organism>
<feature type="region of interest" description="Disordered" evidence="1">
    <location>
        <begin position="94"/>
        <end position="131"/>
    </location>
</feature>
<feature type="compositionally biased region" description="Basic and acidic residues" evidence="1">
    <location>
        <begin position="94"/>
        <end position="104"/>
    </location>
</feature>
<accession>A2Q651</accession>
<name>A2Q651_MEDTR</name>
<gene>
    <name evidence="2" type="ORF">MtrDRAFT_AC172744g17v1</name>
</gene>
<evidence type="ECO:0000313" key="2">
    <source>
        <dbReference type="EMBL" id="ABN09071.1"/>
    </source>
</evidence>
<protein>
    <submittedName>
        <fullName evidence="2">Uncharacterized protein</fullName>
    </submittedName>
</protein>
<dbReference type="EMBL" id="AC172744">
    <property type="protein sequence ID" value="ABN09071.1"/>
    <property type="molecule type" value="Genomic_DNA"/>
</dbReference>
<sequence>MHMPPAPPGNLICKGRETGTCYLYHLLDNHLFNHLGLPGHNIISYMHHIPNDRQCVRHLPDMLLLYNLLHVRQHGGDPSSGGRIRGKCTEAEKGAHLSDHDKYKSSHHPPLRDPAVSGNVRSDPSVTVDPTPLLHLSSSPYVSRPLEHAGVQPPSPFERYLSQQVYLCAPYPL</sequence>
<reference evidence="2" key="1">
    <citation type="submission" date="2005-12" db="EMBL/GenBank/DDBJ databases">
        <authorList>
            <person name="Town C.D."/>
        </authorList>
    </citation>
    <scope>NUCLEOTIDE SEQUENCE</scope>
</reference>
<reference evidence="2" key="2">
    <citation type="submission" date="2007-03" db="EMBL/GenBank/DDBJ databases">
        <authorList>
            <consortium name="The International Medicago Genome Annotation Group"/>
        </authorList>
    </citation>
    <scope>NUCLEOTIDE SEQUENCE</scope>
</reference>